<dbReference type="Proteomes" id="UP000794436">
    <property type="component" value="Unassembled WGS sequence"/>
</dbReference>
<proteinExistence type="predicted"/>
<dbReference type="EMBL" id="SPLM01000110">
    <property type="protein sequence ID" value="TMW58955.1"/>
    <property type="molecule type" value="Genomic_DNA"/>
</dbReference>
<comment type="caution">
    <text evidence="1">The sequence shown here is derived from an EMBL/GenBank/DDBJ whole genome shotgun (WGS) entry which is preliminary data.</text>
</comment>
<evidence type="ECO:0000313" key="1">
    <source>
        <dbReference type="EMBL" id="TMW58955.1"/>
    </source>
</evidence>
<evidence type="ECO:0008006" key="3">
    <source>
        <dbReference type="Google" id="ProtNLM"/>
    </source>
</evidence>
<keyword evidence="2" id="KW-1185">Reference proteome</keyword>
<sequence length="752" mass="83911">MRPSWKLNKPAYFGDFNLGEEEIHVLVQLPDSASPPSVAVAEPIGPEVDLRSCERLLAFLEGDMTDKEAIVSRPHVLAQESLEFRLVGRKEAIDTASECFKNIIAHANSTATDRVKVAIPVCSGISGLGKTRMLEESGTILEQMKLDPKHVVRVIVPYFNGFSPQPVERSMPIEASFSWRLLYRFFLDMNCKLGFDEWFESRLPRNGAQLRLKRAVEVIERKLREKLREPASLYLFLGVDEYQKIDKIGARRKDSTTSLLRELVEAIGALLCLKSSSLVLLPMFAGTDLGVIESSSIANSSYYVTERLPMYLLSMDQVFSIVESNASYAWLLSYARICRHLFILGGVPRWVVEYLSAVKKACVPGEPVSLDNIDKCFVAVWTKYVEYYLKSLETPQLVRLAAFAVSGQTVNPLGTFDGDLKWSRLRDSSLCLLIPRKSSTSGKYDVRVPYALLENIGSRREEMVTEAERNFASALNDMRDEVDSTMFKLQPWQSWEIFGACFYAVRINALLVLGHSPVKLGDLLPGTLMSDETRAISVKLVPSRVIRCAGAFGASTPPLIPRKGNQLETIDWTSGGYIVVNDDGGAGVDIFFALEDATTGNTIVFVDQRKRQLSKFQPSHAKDYLGKLSVCPDFLVASGARLVRGIMNSVASSNLAKYEVPHNCFILSRRESEQFHGTMVYHPACSPFICINSACKTALKIVLNGNAREVDEIIDEIMRKRPNGGCTSEELQAFTKAKRFKVTVDDMVEFSS</sequence>
<name>A0A8K1C9V9_PYTOL</name>
<protein>
    <recommendedName>
        <fullName evidence="3">Crinkler (CRN) family protein</fullName>
    </recommendedName>
</protein>
<reference evidence="1" key="1">
    <citation type="submission" date="2019-03" db="EMBL/GenBank/DDBJ databases">
        <title>Long read genome sequence of the mycoparasitic Pythium oligandrum ATCC 38472 isolated from sugarbeet rhizosphere.</title>
        <authorList>
            <person name="Gaulin E."/>
        </authorList>
    </citation>
    <scope>NUCLEOTIDE SEQUENCE</scope>
    <source>
        <strain evidence="1">ATCC 38472_TT</strain>
    </source>
</reference>
<accession>A0A8K1C9V9</accession>
<gene>
    <name evidence="1" type="ORF">Poli38472_007100</name>
</gene>
<dbReference type="OrthoDB" id="19885at2759"/>
<evidence type="ECO:0000313" key="2">
    <source>
        <dbReference type="Proteomes" id="UP000794436"/>
    </source>
</evidence>
<dbReference type="AlphaFoldDB" id="A0A8K1C9V9"/>
<organism evidence="1 2">
    <name type="scientific">Pythium oligandrum</name>
    <name type="common">Mycoparasitic fungus</name>
    <dbReference type="NCBI Taxonomy" id="41045"/>
    <lineage>
        <taxon>Eukaryota</taxon>
        <taxon>Sar</taxon>
        <taxon>Stramenopiles</taxon>
        <taxon>Oomycota</taxon>
        <taxon>Peronosporomycetes</taxon>
        <taxon>Pythiales</taxon>
        <taxon>Pythiaceae</taxon>
        <taxon>Pythium</taxon>
    </lineage>
</organism>